<dbReference type="InterPro" id="IPR004513">
    <property type="entry name" value="FtsX"/>
</dbReference>
<evidence type="ECO:0000256" key="11">
    <source>
        <dbReference type="SAM" id="Phobius"/>
    </source>
</evidence>
<dbReference type="InterPro" id="IPR003838">
    <property type="entry name" value="ABC3_permease_C"/>
</dbReference>
<feature type="transmembrane region" description="Helical" evidence="11">
    <location>
        <begin position="292"/>
        <end position="315"/>
    </location>
</feature>
<dbReference type="EMBL" id="PFEF01000002">
    <property type="protein sequence ID" value="PJE64884.1"/>
    <property type="molecule type" value="Genomic_DNA"/>
</dbReference>
<evidence type="ECO:0000256" key="10">
    <source>
        <dbReference type="PIRNR" id="PIRNR003097"/>
    </source>
</evidence>
<proteinExistence type="inferred from homology"/>
<dbReference type="GO" id="GO:0005886">
    <property type="term" value="C:plasma membrane"/>
    <property type="evidence" value="ECO:0007669"/>
    <property type="project" value="UniProtKB-SubCell"/>
</dbReference>
<evidence type="ECO:0000259" key="12">
    <source>
        <dbReference type="Pfam" id="PF02687"/>
    </source>
</evidence>
<dbReference type="Pfam" id="PF02687">
    <property type="entry name" value="FtsX"/>
    <property type="match status" value="1"/>
</dbReference>
<keyword evidence="8 10" id="KW-0472">Membrane</keyword>
<evidence type="ECO:0000256" key="9">
    <source>
        <dbReference type="ARBA" id="ARBA00023306"/>
    </source>
</evidence>
<evidence type="ECO:0000256" key="3">
    <source>
        <dbReference type="ARBA" id="ARBA00021907"/>
    </source>
</evidence>
<evidence type="ECO:0000256" key="2">
    <source>
        <dbReference type="ARBA" id="ARBA00007379"/>
    </source>
</evidence>
<keyword evidence="7 11" id="KW-1133">Transmembrane helix</keyword>
<sequence length="321" mass="36109">MMRKADTCYSKNIMFLTNTRRVIRAGFINFWRNRVISLASVLIMTVTLFVLGFIIFLGALFQGSLEQIRNKVDVNVYFTIDALEEDIINLRDSLSELPEVASVSYTSREEALANFRERHKNDYLTIQALDELDENPLGASVGIKAKETSQYESIAKFLEEQSALAQGKYSIIDKVNYEQNKVAIEKLTKILAGAEKIGFAVTVFLVLISIIITFNTIRLVIYTSRDEIAVMRLVGAGNKYIQGPFVVEGVMYGIFSAVITLALFYPITLWLGDVTDSFFGGINLFEYYVSNFTQIFLIITLSGVVLGAISSILAVRRYLRV</sequence>
<gene>
    <name evidence="14" type="ORF">COU90_00285</name>
</gene>
<dbReference type="PANTHER" id="PTHR47755">
    <property type="entry name" value="CELL DIVISION PROTEIN FTSX"/>
    <property type="match status" value="1"/>
</dbReference>
<name>A0A2M8KY76_9BACT</name>
<feature type="transmembrane region" description="Helical" evidence="11">
    <location>
        <begin position="197"/>
        <end position="221"/>
    </location>
</feature>
<dbReference type="InterPro" id="IPR040690">
    <property type="entry name" value="FtsX_ECD"/>
</dbReference>
<evidence type="ECO:0000256" key="7">
    <source>
        <dbReference type="ARBA" id="ARBA00022989"/>
    </source>
</evidence>
<evidence type="ECO:0000256" key="6">
    <source>
        <dbReference type="ARBA" id="ARBA00022692"/>
    </source>
</evidence>
<dbReference type="Gene3D" id="3.30.70.3040">
    <property type="match status" value="1"/>
</dbReference>
<keyword evidence="5 10" id="KW-0132">Cell division</keyword>
<organism evidence="14 15">
    <name type="scientific">Candidatus Ryanbacteria bacterium CG10_big_fil_rev_8_21_14_0_10_43_42</name>
    <dbReference type="NCBI Taxonomy" id="1974864"/>
    <lineage>
        <taxon>Bacteria</taxon>
        <taxon>Candidatus Ryaniibacteriota</taxon>
    </lineage>
</organism>
<dbReference type="GO" id="GO:0051301">
    <property type="term" value="P:cell division"/>
    <property type="evidence" value="ECO:0007669"/>
    <property type="project" value="UniProtKB-KW"/>
</dbReference>
<evidence type="ECO:0000256" key="5">
    <source>
        <dbReference type="ARBA" id="ARBA00022618"/>
    </source>
</evidence>
<dbReference type="PIRSF" id="PIRSF003097">
    <property type="entry name" value="FtsX"/>
    <property type="match status" value="1"/>
</dbReference>
<dbReference type="Proteomes" id="UP000229098">
    <property type="component" value="Unassembled WGS sequence"/>
</dbReference>
<evidence type="ECO:0000313" key="14">
    <source>
        <dbReference type="EMBL" id="PJE64884.1"/>
    </source>
</evidence>
<feature type="transmembrane region" description="Helical" evidence="11">
    <location>
        <begin position="35"/>
        <end position="61"/>
    </location>
</feature>
<comment type="similarity">
    <text evidence="2 10">Belongs to the ABC-4 integral membrane protein family. FtsX subfamily.</text>
</comment>
<dbReference type="AlphaFoldDB" id="A0A2M8KY76"/>
<dbReference type="PANTHER" id="PTHR47755:SF1">
    <property type="entry name" value="CELL DIVISION PROTEIN FTSX"/>
    <property type="match status" value="1"/>
</dbReference>
<evidence type="ECO:0000313" key="15">
    <source>
        <dbReference type="Proteomes" id="UP000229098"/>
    </source>
</evidence>
<keyword evidence="6 11" id="KW-0812">Transmembrane</keyword>
<keyword evidence="4 10" id="KW-1003">Cell membrane</keyword>
<comment type="subcellular location">
    <subcellularLocation>
        <location evidence="1">Cell membrane</location>
        <topology evidence="1">Multi-pass membrane protein</topology>
    </subcellularLocation>
</comment>
<keyword evidence="9 10" id="KW-0131">Cell cycle</keyword>
<dbReference type="Pfam" id="PF18075">
    <property type="entry name" value="FtsX_ECD"/>
    <property type="match status" value="1"/>
</dbReference>
<feature type="domain" description="ABC3 transporter permease C-terminal" evidence="12">
    <location>
        <begin position="200"/>
        <end position="320"/>
    </location>
</feature>
<evidence type="ECO:0000256" key="1">
    <source>
        <dbReference type="ARBA" id="ARBA00004651"/>
    </source>
</evidence>
<feature type="transmembrane region" description="Helical" evidence="11">
    <location>
        <begin position="249"/>
        <end position="272"/>
    </location>
</feature>
<protein>
    <recommendedName>
        <fullName evidence="3 10">Cell division protein FtsX</fullName>
    </recommendedName>
</protein>
<evidence type="ECO:0000259" key="13">
    <source>
        <dbReference type="Pfam" id="PF18075"/>
    </source>
</evidence>
<reference evidence="15" key="1">
    <citation type="submission" date="2017-09" db="EMBL/GenBank/DDBJ databases">
        <title>Depth-based differentiation of microbial function through sediment-hosted aquifers and enrichment of novel symbionts in the deep terrestrial subsurface.</title>
        <authorList>
            <person name="Probst A.J."/>
            <person name="Ladd B."/>
            <person name="Jarett J.K."/>
            <person name="Geller-Mcgrath D.E."/>
            <person name="Sieber C.M.K."/>
            <person name="Emerson J.B."/>
            <person name="Anantharaman K."/>
            <person name="Thomas B.C."/>
            <person name="Malmstrom R."/>
            <person name="Stieglmeier M."/>
            <person name="Klingl A."/>
            <person name="Woyke T."/>
            <person name="Ryan C.M."/>
            <person name="Banfield J.F."/>
        </authorList>
    </citation>
    <scope>NUCLEOTIDE SEQUENCE [LARGE SCALE GENOMIC DNA]</scope>
</reference>
<accession>A0A2M8KY76</accession>
<feature type="domain" description="FtsX extracellular" evidence="13">
    <location>
        <begin position="72"/>
        <end position="161"/>
    </location>
</feature>
<comment type="caution">
    <text evidence="14">The sequence shown here is derived from an EMBL/GenBank/DDBJ whole genome shotgun (WGS) entry which is preliminary data.</text>
</comment>
<evidence type="ECO:0000256" key="4">
    <source>
        <dbReference type="ARBA" id="ARBA00022475"/>
    </source>
</evidence>
<evidence type="ECO:0000256" key="8">
    <source>
        <dbReference type="ARBA" id="ARBA00023136"/>
    </source>
</evidence>